<dbReference type="Gene3D" id="3.40.50.2300">
    <property type="match status" value="1"/>
</dbReference>
<dbReference type="Proteomes" id="UP001546774">
    <property type="component" value="Unassembled WGS sequence"/>
</dbReference>
<reference evidence="7" key="1">
    <citation type="submission" date="2024-03" db="EMBL/GenBank/DDBJ databases">
        <title>Human intestinal bacterial collection.</title>
        <authorList>
            <person name="Pauvert C."/>
            <person name="Hitch T.C.A."/>
            <person name="Clavel T."/>
        </authorList>
    </citation>
    <scope>NUCLEOTIDE SEQUENCE [LARGE SCALE GENOMIC DNA]</scope>
    <source>
        <strain evidence="7">CLA-AA-H89B</strain>
    </source>
</reference>
<dbReference type="SMART" id="SM00850">
    <property type="entry name" value="LytTR"/>
    <property type="match status" value="1"/>
</dbReference>
<dbReference type="EMBL" id="JBBMFS010000002">
    <property type="protein sequence ID" value="MEQ2554067.1"/>
    <property type="molecule type" value="Genomic_DNA"/>
</dbReference>
<feature type="compositionally biased region" description="Low complexity" evidence="4">
    <location>
        <begin position="136"/>
        <end position="153"/>
    </location>
</feature>
<dbReference type="PROSITE" id="PS50110">
    <property type="entry name" value="RESPONSE_REGULATORY"/>
    <property type="match status" value="1"/>
</dbReference>
<evidence type="ECO:0000313" key="8">
    <source>
        <dbReference type="Proteomes" id="UP001546774"/>
    </source>
</evidence>
<keyword evidence="7" id="KW-0238">DNA-binding</keyword>
<sequence length="301" mass="34155">MAIKVMLVDDEAHIRLILRRVIERNPAFCVVSECDSMTDALLAFHETQPEVVFMDIEIKGSSGIDCAKVIAQSAPDTKIIFATAYSEYMSNAFELYAFDYLVKPFDMERIQHTLERIQRSYESQYQGVSKNDMDAVNNINDSNGNNNGGSVKDNIGDTDSINICQNQNPSEVPSGSKKADIPSEKAREKLHEKDKILIKGKESVRFFDKDDIIFVERENNATILYTADAEPFTTSMAISELEEKLSDTGFLRSHKSYLINVSKIKSIEPYGRWTYVVKFKGTQKDALITKEHFEEIKQIYG</sequence>
<dbReference type="PANTHER" id="PTHR37299:SF1">
    <property type="entry name" value="STAGE 0 SPORULATION PROTEIN A HOMOLOG"/>
    <property type="match status" value="1"/>
</dbReference>
<evidence type="ECO:0000259" key="6">
    <source>
        <dbReference type="PROSITE" id="PS50930"/>
    </source>
</evidence>
<dbReference type="SMART" id="SM00448">
    <property type="entry name" value="REC"/>
    <property type="match status" value="1"/>
</dbReference>
<gene>
    <name evidence="7" type="ORF">WMO37_03430</name>
</gene>
<keyword evidence="8" id="KW-1185">Reference proteome</keyword>
<dbReference type="PANTHER" id="PTHR37299">
    <property type="entry name" value="TRANSCRIPTIONAL REGULATOR-RELATED"/>
    <property type="match status" value="1"/>
</dbReference>
<dbReference type="Pfam" id="PF00072">
    <property type="entry name" value="Response_reg"/>
    <property type="match status" value="1"/>
</dbReference>
<organism evidence="7 8">
    <name type="scientific">Lachnospira intestinalis</name>
    <dbReference type="NCBI Taxonomy" id="3133158"/>
    <lineage>
        <taxon>Bacteria</taxon>
        <taxon>Bacillati</taxon>
        <taxon>Bacillota</taxon>
        <taxon>Clostridia</taxon>
        <taxon>Lachnospirales</taxon>
        <taxon>Lachnospiraceae</taxon>
        <taxon>Lachnospira</taxon>
    </lineage>
</organism>
<feature type="compositionally biased region" description="Polar residues" evidence="4">
    <location>
        <begin position="157"/>
        <end position="173"/>
    </location>
</feature>
<dbReference type="Gene3D" id="2.40.50.1020">
    <property type="entry name" value="LytTr DNA-binding domain"/>
    <property type="match status" value="1"/>
</dbReference>
<feature type="region of interest" description="Disordered" evidence="4">
    <location>
        <begin position="133"/>
        <end position="185"/>
    </location>
</feature>
<dbReference type="PROSITE" id="PS50930">
    <property type="entry name" value="HTH_LYTTR"/>
    <property type="match status" value="1"/>
</dbReference>
<dbReference type="Pfam" id="PF04397">
    <property type="entry name" value="LytTR"/>
    <property type="match status" value="1"/>
</dbReference>
<dbReference type="InterPro" id="IPR046947">
    <property type="entry name" value="LytR-like"/>
</dbReference>
<dbReference type="InterPro" id="IPR011006">
    <property type="entry name" value="CheY-like_superfamily"/>
</dbReference>
<evidence type="ECO:0000256" key="2">
    <source>
        <dbReference type="ARBA" id="ARBA00024867"/>
    </source>
</evidence>
<protein>
    <recommendedName>
        <fullName evidence="1">Stage 0 sporulation protein A homolog</fullName>
    </recommendedName>
</protein>
<evidence type="ECO:0000256" key="3">
    <source>
        <dbReference type="PROSITE-ProRule" id="PRU00169"/>
    </source>
</evidence>
<feature type="domain" description="Response regulatory" evidence="5">
    <location>
        <begin position="4"/>
        <end position="118"/>
    </location>
</feature>
<dbReference type="InterPro" id="IPR001789">
    <property type="entry name" value="Sig_transdc_resp-reg_receiver"/>
</dbReference>
<dbReference type="GO" id="GO:0003677">
    <property type="term" value="F:DNA binding"/>
    <property type="evidence" value="ECO:0007669"/>
    <property type="project" value="UniProtKB-KW"/>
</dbReference>
<comment type="caution">
    <text evidence="7">The sequence shown here is derived from an EMBL/GenBank/DDBJ whole genome shotgun (WGS) entry which is preliminary data.</text>
</comment>
<feature type="modified residue" description="4-aspartylphosphate" evidence="3">
    <location>
        <position position="55"/>
    </location>
</feature>
<evidence type="ECO:0000256" key="1">
    <source>
        <dbReference type="ARBA" id="ARBA00018672"/>
    </source>
</evidence>
<comment type="function">
    <text evidence="2">May play the central regulatory role in sporulation. It may be an element of the effector pathway responsible for the activation of sporulation genes in response to nutritional stress. Spo0A may act in concert with spo0H (a sigma factor) to control the expression of some genes that are critical to the sporulation process.</text>
</comment>
<accession>A0ABV1H2Z8</accession>
<name>A0ABV1H2Z8_9FIRM</name>
<evidence type="ECO:0000313" key="7">
    <source>
        <dbReference type="EMBL" id="MEQ2554067.1"/>
    </source>
</evidence>
<dbReference type="InterPro" id="IPR007492">
    <property type="entry name" value="LytTR_DNA-bd_dom"/>
</dbReference>
<evidence type="ECO:0000256" key="4">
    <source>
        <dbReference type="SAM" id="MobiDB-lite"/>
    </source>
</evidence>
<keyword evidence="3" id="KW-0597">Phosphoprotein</keyword>
<evidence type="ECO:0000259" key="5">
    <source>
        <dbReference type="PROSITE" id="PS50110"/>
    </source>
</evidence>
<feature type="domain" description="HTH LytTR-type" evidence="6">
    <location>
        <begin position="196"/>
        <end position="301"/>
    </location>
</feature>
<dbReference type="SUPFAM" id="SSF52172">
    <property type="entry name" value="CheY-like"/>
    <property type="match status" value="1"/>
</dbReference>
<proteinExistence type="predicted"/>